<evidence type="ECO:0000313" key="1">
    <source>
        <dbReference type="EMBL" id="CAG8849216.1"/>
    </source>
</evidence>
<comment type="caution">
    <text evidence="1">The sequence shown here is derived from an EMBL/GenBank/DDBJ whole genome shotgun (WGS) entry which is preliminary data.</text>
</comment>
<feature type="non-terminal residue" evidence="1">
    <location>
        <position position="120"/>
    </location>
</feature>
<reference evidence="1" key="1">
    <citation type="submission" date="2021-06" db="EMBL/GenBank/DDBJ databases">
        <authorList>
            <person name="Kallberg Y."/>
            <person name="Tangrot J."/>
            <person name="Rosling A."/>
        </authorList>
    </citation>
    <scope>NUCLEOTIDE SEQUENCE</scope>
    <source>
        <strain evidence="1">MA461A</strain>
    </source>
</reference>
<dbReference type="EMBL" id="CAJVQC010164401">
    <property type="protein sequence ID" value="CAG8849216.1"/>
    <property type="molecule type" value="Genomic_DNA"/>
</dbReference>
<sequence>NTNNFYENDNIELVISFDVELFSLITTILDENKENFNNNENFTLKLLIVQQNLLKMEMVKYQIKHPNPEVHRDTPIQIEQYNCEAVIKIEILESLNIIKIEYSYLMLHLHPIHVEMTLEI</sequence>
<dbReference type="Proteomes" id="UP000789920">
    <property type="component" value="Unassembled WGS sequence"/>
</dbReference>
<organism evidence="1 2">
    <name type="scientific">Racocetra persica</name>
    <dbReference type="NCBI Taxonomy" id="160502"/>
    <lineage>
        <taxon>Eukaryota</taxon>
        <taxon>Fungi</taxon>
        <taxon>Fungi incertae sedis</taxon>
        <taxon>Mucoromycota</taxon>
        <taxon>Glomeromycotina</taxon>
        <taxon>Glomeromycetes</taxon>
        <taxon>Diversisporales</taxon>
        <taxon>Gigasporaceae</taxon>
        <taxon>Racocetra</taxon>
    </lineage>
</organism>
<name>A0ACA9SU91_9GLOM</name>
<keyword evidence="2" id="KW-1185">Reference proteome</keyword>
<protein>
    <submittedName>
        <fullName evidence="1">36545_t:CDS:1</fullName>
    </submittedName>
</protein>
<evidence type="ECO:0000313" key="2">
    <source>
        <dbReference type="Proteomes" id="UP000789920"/>
    </source>
</evidence>
<feature type="non-terminal residue" evidence="1">
    <location>
        <position position="1"/>
    </location>
</feature>
<proteinExistence type="predicted"/>
<gene>
    <name evidence="1" type="ORF">RPERSI_LOCUS35490</name>
</gene>
<accession>A0ACA9SU91</accession>